<keyword evidence="10" id="KW-0594">Phospholipid biosynthesis</keyword>
<gene>
    <name evidence="15" type="ORF">RFI_24653</name>
</gene>
<dbReference type="GO" id="GO:0008374">
    <property type="term" value="F:O-acyltransferase activity"/>
    <property type="evidence" value="ECO:0007669"/>
    <property type="project" value="InterPro"/>
</dbReference>
<comment type="similarity">
    <text evidence="3">Belongs to the 1-acyl-sn-glycerol-3-phosphate acyltransferase family.</text>
</comment>
<dbReference type="InterPro" id="IPR045252">
    <property type="entry name" value="LPCAT1-like"/>
</dbReference>
<reference evidence="15 16" key="1">
    <citation type="journal article" date="2013" name="Curr. Biol.">
        <title>The Genome of the Foraminiferan Reticulomyxa filosa.</title>
        <authorList>
            <person name="Glockner G."/>
            <person name="Hulsmann N."/>
            <person name="Schleicher M."/>
            <person name="Noegel A.A."/>
            <person name="Eichinger L."/>
            <person name="Gallinger C."/>
            <person name="Pawlowski J."/>
            <person name="Sierra R."/>
            <person name="Euteneuer U."/>
            <person name="Pillet L."/>
            <person name="Moustafa A."/>
            <person name="Platzer M."/>
            <person name="Groth M."/>
            <person name="Szafranski K."/>
            <person name="Schliwa M."/>
        </authorList>
    </citation>
    <scope>NUCLEOTIDE SEQUENCE [LARGE SCALE GENOMIC DNA]</scope>
</reference>
<keyword evidence="5" id="KW-0808">Transferase</keyword>
<accession>X6MH15</accession>
<feature type="transmembrane region" description="Helical" evidence="13">
    <location>
        <begin position="139"/>
        <end position="160"/>
    </location>
</feature>
<dbReference type="Proteomes" id="UP000023152">
    <property type="component" value="Unassembled WGS sequence"/>
</dbReference>
<sequence>MTFYKTFYKFFTFPKGIVVTLRLTHFKEMSQCKNVFLPFNLDNVILPSFEEIPTTFFPFIRHDDELLWTTCEKCKTVILALTLFPIRVVGAVLLFVIGWMCCELAVLKTGPKKYESEEQTASQNTEKMQIRMTSLWSKIWYQCFFVCLRLFLMCWGVYYVPIHRLTTDNSKIKAFYARRQKQITTEANSNCYPIVSNHLGYLDILYCQYFFQATFVAKAEFQQMPRKKLTNVCFFVIKKMWKSTGKQNNVSFAEQLQQHVQLTYESHQDTACNGCSLCQFPLVCFPEGTTTNGKCMLQFRRGIFNAGVPVQPVAIRFKYKHFNPSWESIYFTHHTFRCMTQLYNHVEMYILPTVFPTEEEKNDPCLYAWNVQQLIRQVLDLPIYMCNRDMKIKGYHAYMLRKLTLSEALQSAKKLFDEDSLTYANGFILFDAVYNQRQYLNQTVTFFAFVCVVYFSKKRKLKGVSAGKKSAIFSDHQFVSSIAIFCKLSEFSIALEYKKKKEGKE</sequence>
<evidence type="ECO:0000256" key="2">
    <source>
        <dbReference type="ARBA" id="ARBA00005189"/>
    </source>
</evidence>
<evidence type="ECO:0000256" key="1">
    <source>
        <dbReference type="ARBA" id="ARBA00004370"/>
    </source>
</evidence>
<comment type="pathway">
    <text evidence="2">Lipid metabolism.</text>
</comment>
<proteinExistence type="inferred from homology"/>
<organism evidence="15 16">
    <name type="scientific">Reticulomyxa filosa</name>
    <dbReference type="NCBI Taxonomy" id="46433"/>
    <lineage>
        <taxon>Eukaryota</taxon>
        <taxon>Sar</taxon>
        <taxon>Rhizaria</taxon>
        <taxon>Retaria</taxon>
        <taxon>Foraminifera</taxon>
        <taxon>Monothalamids</taxon>
        <taxon>Reticulomyxidae</taxon>
        <taxon>Reticulomyxa</taxon>
    </lineage>
</organism>
<dbReference type="OMA" id="HRSYPNA"/>
<evidence type="ECO:0000259" key="14">
    <source>
        <dbReference type="SMART" id="SM00563"/>
    </source>
</evidence>
<dbReference type="OrthoDB" id="272512at2759"/>
<dbReference type="PANTHER" id="PTHR23063:SF52">
    <property type="entry name" value="LYSOPHOSPHATIDYLCHOLINE ACYLTRANSFERASE"/>
    <property type="match status" value="1"/>
</dbReference>
<evidence type="ECO:0000256" key="7">
    <source>
        <dbReference type="ARBA" id="ARBA00022989"/>
    </source>
</evidence>
<dbReference type="AlphaFoldDB" id="X6MH15"/>
<dbReference type="CDD" id="cd07991">
    <property type="entry name" value="LPLAT_LPCAT1-like"/>
    <property type="match status" value="1"/>
</dbReference>
<keyword evidence="7 13" id="KW-1133">Transmembrane helix</keyword>
<keyword evidence="12" id="KW-0012">Acyltransferase</keyword>
<evidence type="ECO:0000256" key="10">
    <source>
        <dbReference type="ARBA" id="ARBA00023209"/>
    </source>
</evidence>
<dbReference type="InterPro" id="IPR002123">
    <property type="entry name" value="Plipid/glycerol_acylTrfase"/>
</dbReference>
<protein>
    <recommendedName>
        <fullName evidence="14">Phospholipid/glycerol acyltransferase domain-containing protein</fullName>
    </recommendedName>
</protein>
<dbReference type="GO" id="GO:0016020">
    <property type="term" value="C:membrane"/>
    <property type="evidence" value="ECO:0007669"/>
    <property type="project" value="UniProtKB-SubCell"/>
</dbReference>
<evidence type="ECO:0000313" key="15">
    <source>
        <dbReference type="EMBL" id="ETO12722.1"/>
    </source>
</evidence>
<dbReference type="PANTHER" id="PTHR23063">
    <property type="entry name" value="PHOSPHOLIPID ACYLTRANSFERASE"/>
    <property type="match status" value="1"/>
</dbReference>
<dbReference type="EMBL" id="ASPP01021173">
    <property type="protein sequence ID" value="ETO12722.1"/>
    <property type="molecule type" value="Genomic_DNA"/>
</dbReference>
<dbReference type="GO" id="GO:0008654">
    <property type="term" value="P:phospholipid biosynthetic process"/>
    <property type="evidence" value="ECO:0007669"/>
    <property type="project" value="UniProtKB-KW"/>
</dbReference>
<feature type="transmembrane region" description="Helical" evidence="13">
    <location>
        <begin position="86"/>
        <end position="107"/>
    </location>
</feature>
<evidence type="ECO:0000256" key="8">
    <source>
        <dbReference type="ARBA" id="ARBA00023098"/>
    </source>
</evidence>
<evidence type="ECO:0000256" key="4">
    <source>
        <dbReference type="ARBA" id="ARBA00022516"/>
    </source>
</evidence>
<evidence type="ECO:0000256" key="12">
    <source>
        <dbReference type="ARBA" id="ARBA00023315"/>
    </source>
</evidence>
<evidence type="ECO:0000256" key="5">
    <source>
        <dbReference type="ARBA" id="ARBA00022679"/>
    </source>
</evidence>
<evidence type="ECO:0000256" key="9">
    <source>
        <dbReference type="ARBA" id="ARBA00023136"/>
    </source>
</evidence>
<evidence type="ECO:0000256" key="13">
    <source>
        <dbReference type="SAM" id="Phobius"/>
    </source>
</evidence>
<keyword evidence="8" id="KW-0443">Lipid metabolism</keyword>
<keyword evidence="16" id="KW-1185">Reference proteome</keyword>
<keyword evidence="6 13" id="KW-0812">Transmembrane</keyword>
<comment type="caution">
    <text evidence="15">The sequence shown here is derived from an EMBL/GenBank/DDBJ whole genome shotgun (WGS) entry which is preliminary data.</text>
</comment>
<feature type="domain" description="Phospholipid/glycerol acyltransferase" evidence="14">
    <location>
        <begin position="192"/>
        <end position="318"/>
    </location>
</feature>
<keyword evidence="11" id="KW-1208">Phospholipid metabolism</keyword>
<evidence type="ECO:0000256" key="3">
    <source>
        <dbReference type="ARBA" id="ARBA00008655"/>
    </source>
</evidence>
<keyword evidence="9 13" id="KW-0472">Membrane</keyword>
<dbReference type="SUPFAM" id="SSF69593">
    <property type="entry name" value="Glycerol-3-phosphate (1)-acyltransferase"/>
    <property type="match status" value="1"/>
</dbReference>
<evidence type="ECO:0000256" key="11">
    <source>
        <dbReference type="ARBA" id="ARBA00023264"/>
    </source>
</evidence>
<dbReference type="SMART" id="SM00563">
    <property type="entry name" value="PlsC"/>
    <property type="match status" value="1"/>
</dbReference>
<dbReference type="Pfam" id="PF01553">
    <property type="entry name" value="Acyltransferase"/>
    <property type="match status" value="1"/>
</dbReference>
<keyword evidence="4" id="KW-0444">Lipid biosynthesis</keyword>
<comment type="subcellular location">
    <subcellularLocation>
        <location evidence="1">Membrane</location>
    </subcellularLocation>
</comment>
<evidence type="ECO:0000256" key="6">
    <source>
        <dbReference type="ARBA" id="ARBA00022692"/>
    </source>
</evidence>
<evidence type="ECO:0000313" key="16">
    <source>
        <dbReference type="Proteomes" id="UP000023152"/>
    </source>
</evidence>
<name>X6MH15_RETFI</name>